<name>A0ACC1QAQ9_9APHY</name>
<evidence type="ECO:0000313" key="1">
    <source>
        <dbReference type="EMBL" id="KAJ3019428.1"/>
    </source>
</evidence>
<protein>
    <submittedName>
        <fullName evidence="1">Uncharacterized protein</fullName>
    </submittedName>
</protein>
<gene>
    <name evidence="1" type="ORF">NUW54_g88</name>
</gene>
<dbReference type="Proteomes" id="UP001144978">
    <property type="component" value="Unassembled WGS sequence"/>
</dbReference>
<organism evidence="1 2">
    <name type="scientific">Trametes sanguinea</name>
    <dbReference type="NCBI Taxonomy" id="158606"/>
    <lineage>
        <taxon>Eukaryota</taxon>
        <taxon>Fungi</taxon>
        <taxon>Dikarya</taxon>
        <taxon>Basidiomycota</taxon>
        <taxon>Agaricomycotina</taxon>
        <taxon>Agaricomycetes</taxon>
        <taxon>Polyporales</taxon>
        <taxon>Polyporaceae</taxon>
        <taxon>Trametes</taxon>
    </lineage>
</organism>
<proteinExistence type="predicted"/>
<accession>A0ACC1QAQ9</accession>
<evidence type="ECO:0000313" key="2">
    <source>
        <dbReference type="Proteomes" id="UP001144978"/>
    </source>
</evidence>
<reference evidence="1" key="1">
    <citation type="submission" date="2022-08" db="EMBL/GenBank/DDBJ databases">
        <title>Genome Sequence of Pycnoporus sanguineus.</title>
        <authorList>
            <person name="Buettner E."/>
        </authorList>
    </citation>
    <scope>NUCLEOTIDE SEQUENCE</scope>
    <source>
        <strain evidence="1">CG-C14</strain>
    </source>
</reference>
<sequence length="545" mass="58186">MKFALAFLALAASALAQSASIAIFAPSANTTVAAGSSLVATSRSCLGSLALVDVSVVIGLRTCGADCQAIAATGTVGAPLYKGDYSPQVIPGSGSSAAFQNYTVQVPATMPKGPALLAVGHFFLAGAALAPGSETVYTTVIVHVKVYNGWKPSLTSESRPSKRRIPRIESEDEDGTDSYEHAEVPQHKKRRTGGRDSGDEDYAEGEVEVDVDIDGDIEDTRFLPDPPPVHSRPMSPGSGTKRRLSSAAASSSKTRTKGSKATKSKSSSKKPRRQVVWTDDEDEDEFDDPEVVVTDDDDFDPEPNYSTKKSGKARSTKAASGKAGGKTNAGKDKEEKEITFRDERKSAAMNSGQPERPSAPVRSSSALAIDPSDESNIPKKRKLPTIKKNKPSTAGSTAPSTPSLPKPATTAGDKKETLTPALTSNQVGARKPAGVSADLNLLDSSVYSELFKSKPGVGTPNSGLNRKQKEEERRRELNKMRDEARAKREAEAKNSFDLQAAPEKIERFVLLHLRHSTARYPNVLGAVFKEMYDRNRASAPAAEPR</sequence>
<keyword evidence="2" id="KW-1185">Reference proteome</keyword>
<comment type="caution">
    <text evidence="1">The sequence shown here is derived from an EMBL/GenBank/DDBJ whole genome shotgun (WGS) entry which is preliminary data.</text>
</comment>
<dbReference type="EMBL" id="JANSHE010000010">
    <property type="protein sequence ID" value="KAJ3019428.1"/>
    <property type="molecule type" value="Genomic_DNA"/>
</dbReference>